<protein>
    <submittedName>
        <fullName evidence="1">Uncharacterized protein</fullName>
    </submittedName>
</protein>
<dbReference type="AlphaFoldDB" id="A0A4V2K011"/>
<accession>A0A4V2K011</accession>
<evidence type="ECO:0000313" key="1">
    <source>
        <dbReference type="EMBL" id="TBU27133.1"/>
    </source>
</evidence>
<reference evidence="1" key="1">
    <citation type="submission" date="2019-01" db="EMBL/GenBank/DDBJ databases">
        <title>Draft genome sequences of three monokaryotic isolates of the white-rot basidiomycete fungus Dichomitus squalens.</title>
        <authorList>
            <consortium name="DOE Joint Genome Institute"/>
            <person name="Lopez S.C."/>
            <person name="Andreopoulos B."/>
            <person name="Pangilinan J."/>
            <person name="Lipzen A."/>
            <person name="Riley R."/>
            <person name="Ahrendt S."/>
            <person name="Ng V."/>
            <person name="Barry K."/>
            <person name="Daum C."/>
            <person name="Grigoriev I.V."/>
            <person name="Hilden K.S."/>
            <person name="Makela M.R."/>
            <person name="de Vries R.P."/>
        </authorList>
    </citation>
    <scope>NUCLEOTIDE SEQUENCE [LARGE SCALE GENOMIC DNA]</scope>
    <source>
        <strain evidence="1">OM18370.1</strain>
    </source>
</reference>
<dbReference type="Gene3D" id="1.10.510.10">
    <property type="entry name" value="Transferase(Phosphotransferase) domain 1"/>
    <property type="match status" value="1"/>
</dbReference>
<dbReference type="Proteomes" id="UP000292957">
    <property type="component" value="Unassembled WGS sequence"/>
</dbReference>
<name>A0A4V2K011_9APHY</name>
<sequence>MSACVFSSAMCSAASSPRDHLESLAYTNLHLLSGTLPWSCQPLDKRKSTKHRKGALQFRVPQCPPELLTYRH</sequence>
<dbReference type="EMBL" id="ML143436">
    <property type="protein sequence ID" value="TBU27133.1"/>
    <property type="molecule type" value="Genomic_DNA"/>
</dbReference>
<organism evidence="1">
    <name type="scientific">Dichomitus squalens</name>
    <dbReference type="NCBI Taxonomy" id="114155"/>
    <lineage>
        <taxon>Eukaryota</taxon>
        <taxon>Fungi</taxon>
        <taxon>Dikarya</taxon>
        <taxon>Basidiomycota</taxon>
        <taxon>Agaricomycotina</taxon>
        <taxon>Agaricomycetes</taxon>
        <taxon>Polyporales</taxon>
        <taxon>Polyporaceae</taxon>
        <taxon>Dichomitus</taxon>
    </lineage>
</organism>
<dbReference type="OrthoDB" id="5579860at2759"/>
<proteinExistence type="predicted"/>
<gene>
    <name evidence="1" type="ORF">BD311DRAFT_406685</name>
</gene>